<dbReference type="AlphaFoldDB" id="A0ABC8JXT0"/>
<evidence type="ECO:0000313" key="3">
    <source>
        <dbReference type="EMBL" id="CAH8345505.1"/>
    </source>
</evidence>
<name>A0ABC8JXT0_ERUVS</name>
<accession>A0ABC8JXT0</accession>
<proteinExistence type="predicted"/>
<dbReference type="InterPro" id="IPR032698">
    <property type="entry name" value="SirB1_N"/>
</dbReference>
<evidence type="ECO:0000259" key="2">
    <source>
        <dbReference type="Pfam" id="PF13369"/>
    </source>
</evidence>
<feature type="domain" description="Protein SirB1 N-terminal" evidence="2">
    <location>
        <begin position="190"/>
        <end position="345"/>
    </location>
</feature>
<comment type="caution">
    <text evidence="3">The sequence shown here is derived from an EMBL/GenBank/DDBJ whole genome shotgun (WGS) entry which is preliminary data.</text>
</comment>
<dbReference type="PANTHER" id="PTHR31350">
    <property type="entry name" value="SI:DKEY-261L7.2"/>
    <property type="match status" value="1"/>
</dbReference>
<protein>
    <recommendedName>
        <fullName evidence="2">Protein SirB1 N-terminal domain-containing protein</fullName>
    </recommendedName>
</protein>
<dbReference type="PANTHER" id="PTHR31350:SF30">
    <property type="entry name" value="TRANSGLUTAMINASE FAMILY PROTEIN"/>
    <property type="match status" value="1"/>
</dbReference>
<gene>
    <name evidence="3" type="ORF">ERUC_LOCUS16639</name>
</gene>
<feature type="region of interest" description="Disordered" evidence="1">
    <location>
        <begin position="152"/>
        <end position="175"/>
    </location>
</feature>
<dbReference type="EMBL" id="CAKOAT010152932">
    <property type="protein sequence ID" value="CAH8345505.1"/>
    <property type="molecule type" value="Genomic_DNA"/>
</dbReference>
<keyword evidence="4" id="KW-1185">Reference proteome</keyword>
<dbReference type="Pfam" id="PF13369">
    <property type="entry name" value="Transglut_core2"/>
    <property type="match status" value="1"/>
</dbReference>
<evidence type="ECO:0000256" key="1">
    <source>
        <dbReference type="SAM" id="MobiDB-lite"/>
    </source>
</evidence>
<evidence type="ECO:0000313" key="4">
    <source>
        <dbReference type="Proteomes" id="UP001642260"/>
    </source>
</evidence>
<reference evidence="3 4" key="1">
    <citation type="submission" date="2022-03" db="EMBL/GenBank/DDBJ databases">
        <authorList>
            <person name="Macdonald S."/>
            <person name="Ahmed S."/>
            <person name="Newling K."/>
        </authorList>
    </citation>
    <scope>NUCLEOTIDE SEQUENCE [LARGE SCALE GENOMIC DNA]</scope>
</reference>
<organism evidence="3 4">
    <name type="scientific">Eruca vesicaria subsp. sativa</name>
    <name type="common">Garden rocket</name>
    <name type="synonym">Eruca sativa</name>
    <dbReference type="NCBI Taxonomy" id="29727"/>
    <lineage>
        <taxon>Eukaryota</taxon>
        <taxon>Viridiplantae</taxon>
        <taxon>Streptophyta</taxon>
        <taxon>Embryophyta</taxon>
        <taxon>Tracheophyta</taxon>
        <taxon>Spermatophyta</taxon>
        <taxon>Magnoliopsida</taxon>
        <taxon>eudicotyledons</taxon>
        <taxon>Gunneridae</taxon>
        <taxon>Pentapetalae</taxon>
        <taxon>rosids</taxon>
        <taxon>malvids</taxon>
        <taxon>Brassicales</taxon>
        <taxon>Brassicaceae</taxon>
        <taxon>Brassiceae</taxon>
        <taxon>Eruca</taxon>
    </lineage>
</organism>
<dbReference type="Proteomes" id="UP001642260">
    <property type="component" value="Unassembled WGS sequence"/>
</dbReference>
<sequence length="472" mass="52963">MLCASSLFGHASSAAAMTMPSSPLSRFVGHSITLRYDHDQRRPFCSSGIQKKMVPSRSLITTASASAFPLNKDSTRPKTYKEVYFAKETIMNQTIRVIKPFRKIFSREISTQSKDSDISIAKVLLYIAAEDEAFLAFNREMDAMSFVREKENIKDQSDSEELDTVPNQSYPSKTDSEEQLLQLDGKSISEWLSELDAISKEVEAELVSRDIGCHSVQILEAVNTVLFDTRGFERTSKSLTLDPKYSYLHSVLNSRCGTAFLFSVIYIEVCQRLGLPIVGARVGEEFLIWPKTENPEELFKETSGQSLFAIINGRCVDDPGSMASDLTGKSLLDLDVATNRDIIGIALANLIRVHWRRASKPSPGLMLTSPLSQLNNSSVSNFPLLRPQDLRLAIAAAERLLILEPLNWRLRRDLGMMHYYVRQSREAIQELSICIAFAFDEEEAKVLTLFVEKLHLLSSLKSPFGSDRLAVR</sequence>